<dbReference type="EC" id="3.1.4.-" evidence="9"/>
<evidence type="ECO:0000256" key="7">
    <source>
        <dbReference type="PIRSR" id="PIRSR623088-2"/>
    </source>
</evidence>
<dbReference type="GO" id="GO:0042542">
    <property type="term" value="P:response to hydrogen peroxide"/>
    <property type="evidence" value="ECO:0007669"/>
    <property type="project" value="UniProtKB-ARBA"/>
</dbReference>
<keyword evidence="3" id="KW-0140">cGMP</keyword>
<dbReference type="Pfam" id="PF00233">
    <property type="entry name" value="PDEase_I"/>
    <property type="match status" value="1"/>
</dbReference>
<dbReference type="Pfam" id="PF01590">
    <property type="entry name" value="GAF"/>
    <property type="match status" value="1"/>
</dbReference>
<feature type="domain" description="PDEase" evidence="11">
    <location>
        <begin position="362"/>
        <end position="680"/>
    </location>
</feature>
<dbReference type="InterPro" id="IPR023174">
    <property type="entry name" value="PDEase_CS"/>
</dbReference>
<dbReference type="GO" id="GO:0007602">
    <property type="term" value="P:phototransduction"/>
    <property type="evidence" value="ECO:0007669"/>
    <property type="project" value="UniProtKB-ARBA"/>
</dbReference>
<dbReference type="GO" id="GO:0008340">
    <property type="term" value="P:determination of adult lifespan"/>
    <property type="evidence" value="ECO:0007669"/>
    <property type="project" value="UniProtKB-ARBA"/>
</dbReference>
<evidence type="ECO:0000259" key="11">
    <source>
        <dbReference type="PROSITE" id="PS51845"/>
    </source>
</evidence>
<reference evidence="12" key="1">
    <citation type="journal article" date="2013" name="Genetics">
        <title>The draft genome and transcriptome of Panagrellus redivivus are shaped by the harsh demands of a free-living lifestyle.</title>
        <authorList>
            <person name="Srinivasan J."/>
            <person name="Dillman A.R."/>
            <person name="Macchietto M.G."/>
            <person name="Heikkinen L."/>
            <person name="Lakso M."/>
            <person name="Fracchia K.M."/>
            <person name="Antoshechkin I."/>
            <person name="Mortazavi A."/>
            <person name="Wong G."/>
            <person name="Sternberg P.W."/>
        </authorList>
    </citation>
    <scope>NUCLEOTIDE SEQUENCE [LARGE SCALE GENOMIC DNA]</scope>
    <source>
        <strain evidence="12">MT8872</strain>
    </source>
</reference>
<dbReference type="GO" id="GO:0046872">
    <property type="term" value="F:metal ion binding"/>
    <property type="evidence" value="ECO:0007669"/>
    <property type="project" value="UniProtKB-KW"/>
</dbReference>
<feature type="active site" description="Proton donor" evidence="6">
    <location>
        <position position="437"/>
    </location>
</feature>
<evidence type="ECO:0000313" key="13">
    <source>
        <dbReference type="WBParaSite" id="Pan_g7205.t1"/>
    </source>
</evidence>
<dbReference type="SMART" id="SM00471">
    <property type="entry name" value="HDc"/>
    <property type="match status" value="1"/>
</dbReference>
<feature type="binding site" evidence="7">
    <location>
        <position position="637"/>
    </location>
    <ligand>
        <name>AMP</name>
        <dbReference type="ChEBI" id="CHEBI:456215"/>
    </ligand>
</feature>
<feature type="compositionally biased region" description="Basic and acidic residues" evidence="10">
    <location>
        <begin position="676"/>
        <end position="687"/>
    </location>
</feature>
<evidence type="ECO:0000256" key="2">
    <source>
        <dbReference type="ARBA" id="ARBA00007648"/>
    </source>
</evidence>
<evidence type="ECO:0000256" key="8">
    <source>
        <dbReference type="PIRSR" id="PIRSR623088-3"/>
    </source>
</evidence>
<feature type="binding site" evidence="8">
    <location>
        <position position="475"/>
    </location>
    <ligand>
        <name>Zn(2+)</name>
        <dbReference type="ChEBI" id="CHEBI:29105"/>
        <label>2</label>
    </ligand>
</feature>
<dbReference type="GO" id="GO:0004114">
    <property type="term" value="F:3',5'-cyclic-nucleotide phosphodiesterase activity"/>
    <property type="evidence" value="ECO:0007669"/>
    <property type="project" value="UniProtKB-EC"/>
</dbReference>
<evidence type="ECO:0000256" key="10">
    <source>
        <dbReference type="SAM" id="MobiDB-lite"/>
    </source>
</evidence>
<dbReference type="SUPFAM" id="SSF109604">
    <property type="entry name" value="HD-domain/PDEase-like"/>
    <property type="match status" value="1"/>
</dbReference>
<dbReference type="CDD" id="cd00077">
    <property type="entry name" value="HDc"/>
    <property type="match status" value="1"/>
</dbReference>
<accession>A0A7E4W7Z7</accession>
<dbReference type="PANTHER" id="PTHR11347">
    <property type="entry name" value="CYCLIC NUCLEOTIDE PHOSPHODIESTERASE"/>
    <property type="match status" value="1"/>
</dbReference>
<dbReference type="InterPro" id="IPR003607">
    <property type="entry name" value="HD/PDEase_dom"/>
</dbReference>
<keyword evidence="4 8" id="KW-0479">Metal-binding</keyword>
<name>A0A7E4W7Z7_PANRE</name>
<evidence type="ECO:0000313" key="12">
    <source>
        <dbReference type="Proteomes" id="UP000492821"/>
    </source>
</evidence>
<dbReference type="FunFam" id="1.10.1300.10:FF:000003">
    <property type="entry name" value="Phosphodiesterase"/>
    <property type="match status" value="1"/>
</dbReference>
<protein>
    <recommendedName>
        <fullName evidence="9">Phosphodiesterase</fullName>
        <ecNumber evidence="9">3.1.4.-</ecNumber>
    </recommendedName>
</protein>
<feature type="binding site" evidence="8">
    <location>
        <position position="474"/>
    </location>
    <ligand>
        <name>Zn(2+)</name>
        <dbReference type="ChEBI" id="CHEBI:29105"/>
        <label>1</label>
    </ligand>
</feature>
<dbReference type="WBParaSite" id="Pan_g7205.t1">
    <property type="protein sequence ID" value="Pan_g7205.t1"/>
    <property type="gene ID" value="Pan_g7205"/>
</dbReference>
<feature type="binding site" evidence="8">
    <location>
        <position position="585"/>
    </location>
    <ligand>
        <name>Zn(2+)</name>
        <dbReference type="ChEBI" id="CHEBI:29105"/>
        <label>1</label>
    </ligand>
</feature>
<dbReference type="FunFam" id="3.30.450.40:FF:000005">
    <property type="entry name" value="Phosphodiesterase"/>
    <property type="match status" value="1"/>
</dbReference>
<dbReference type="InterPro" id="IPR003018">
    <property type="entry name" value="GAF"/>
</dbReference>
<dbReference type="Proteomes" id="UP000492821">
    <property type="component" value="Unassembled WGS sequence"/>
</dbReference>
<dbReference type="GO" id="GO:0010628">
    <property type="term" value="P:positive regulation of gene expression"/>
    <property type="evidence" value="ECO:0007669"/>
    <property type="project" value="UniProtKB-ARBA"/>
</dbReference>
<dbReference type="InterPro" id="IPR023088">
    <property type="entry name" value="PDEase"/>
</dbReference>
<dbReference type="PROSITE" id="PS51845">
    <property type="entry name" value="PDEASE_I_2"/>
    <property type="match status" value="1"/>
</dbReference>
<sequence>MVEPTANQLQKNIDDTNDYPRENFLEAYKNRNRILFEVASACSKLVGIEKFELLVPGRETEEQVSVIKEESGVIKLRKARKHRREPNLVIPLIDPTSKRLGELHFYGVVNDRDRVFLNFFERWATACVYFSQLYRRHENANGHTVAPPTTPSPSPEDSEFIARQRRLNAFLLEVVRSLFHDIEKTQLLITKVLSFAQKLVDADRASLFFLDMRTNELYSRIFDNQGDDDPKVAIVEDGIKEIRFPTSRGIAGYVARTGEGVNIANAYEDARFNPEVDSQTGYHTTSVLCMPIFIRKTVMGVMQMVNKRNGGRFTAVDEEAFETFAVYCGLALHHAKLYDKIRRSEIKHRIAMEVLSYHGVCNQDEVNKLKKAVPQTESLRLMENFDFNGHALDHVEKPLYAVYMFDTLFRDKFKYARDDLIRFVLTVRKNYRVVPYHNWTHGWTVAHAIFVVLRKTNIFTPLESLALYVSCICHDLDHRGKNNAYMKTMSTPLAMIYSTSVMEHHHFNQTVTILQQEGHNILQSLSKEEYQECLGLIKHCILATDLALFFQNKAQLGSILKEGHFDWNEEQHRSLSKAVLMTTCDLIATAKPWPVQIETVSVIFQEFYDQGDAERKNGRTPMAMMDRDKANELPDLQVGFIQGICLQCFELIAKIIPETQILVDRSYQNLNRWKEMSEENKRKKEQEAIADGTENGV</sequence>
<dbReference type="Gene3D" id="3.30.450.40">
    <property type="match status" value="1"/>
</dbReference>
<feature type="binding site" evidence="7">
    <location>
        <begin position="437"/>
        <end position="441"/>
    </location>
    <ligand>
        <name>AMP</name>
        <dbReference type="ChEBI" id="CHEBI:456215"/>
    </ligand>
</feature>
<dbReference type="GO" id="GO:0010754">
    <property type="term" value="P:negative regulation of cGMP-mediated signaling"/>
    <property type="evidence" value="ECO:0007669"/>
    <property type="project" value="UniProtKB-ARBA"/>
</dbReference>
<dbReference type="InterPro" id="IPR036971">
    <property type="entry name" value="PDEase_catalytic_dom_sf"/>
</dbReference>
<feature type="region of interest" description="Disordered" evidence="10">
    <location>
        <begin position="676"/>
        <end position="697"/>
    </location>
</feature>
<dbReference type="InterPro" id="IPR029016">
    <property type="entry name" value="GAF-like_dom_sf"/>
</dbReference>
<evidence type="ECO:0000256" key="1">
    <source>
        <dbReference type="ARBA" id="ARBA00001073"/>
    </source>
</evidence>
<dbReference type="GO" id="GO:0006935">
    <property type="term" value="P:chemotaxis"/>
    <property type="evidence" value="ECO:0007669"/>
    <property type="project" value="UniProtKB-ARBA"/>
</dbReference>
<dbReference type="GO" id="GO:0007635">
    <property type="term" value="P:chemosensory behavior"/>
    <property type="evidence" value="ECO:0007669"/>
    <property type="project" value="UniProtKB-ARBA"/>
</dbReference>
<keyword evidence="12" id="KW-1185">Reference proteome</keyword>
<evidence type="ECO:0000256" key="3">
    <source>
        <dbReference type="ARBA" id="ARBA00022535"/>
    </source>
</evidence>
<dbReference type="GO" id="GO:0010446">
    <property type="term" value="P:response to alkaline pH"/>
    <property type="evidence" value="ECO:0007669"/>
    <property type="project" value="UniProtKB-ARBA"/>
</dbReference>
<dbReference type="PROSITE" id="PS00126">
    <property type="entry name" value="PDEASE_I_1"/>
    <property type="match status" value="1"/>
</dbReference>
<feature type="binding site" evidence="8">
    <location>
        <position position="441"/>
    </location>
    <ligand>
        <name>Zn(2+)</name>
        <dbReference type="ChEBI" id="CHEBI:29105"/>
        <label>1</label>
    </ligand>
</feature>
<evidence type="ECO:0000256" key="6">
    <source>
        <dbReference type="PIRSR" id="PIRSR623088-1"/>
    </source>
</evidence>
<comment type="catalytic activity">
    <reaction evidence="1">
        <text>a nucleoside 3',5'-cyclic phosphate + H2O = a nucleoside 5'-phosphate + H(+)</text>
        <dbReference type="Rhea" id="RHEA:14653"/>
        <dbReference type="ChEBI" id="CHEBI:15377"/>
        <dbReference type="ChEBI" id="CHEBI:15378"/>
        <dbReference type="ChEBI" id="CHEBI:57867"/>
        <dbReference type="ChEBI" id="CHEBI:58464"/>
        <dbReference type="EC" id="3.1.4.17"/>
    </reaction>
</comment>
<evidence type="ECO:0000256" key="4">
    <source>
        <dbReference type="ARBA" id="ARBA00022723"/>
    </source>
</evidence>
<feature type="binding site" evidence="8">
    <location>
        <position position="475"/>
    </location>
    <ligand>
        <name>Zn(2+)</name>
        <dbReference type="ChEBI" id="CHEBI:29105"/>
        <label>1</label>
    </ligand>
</feature>
<reference evidence="13" key="2">
    <citation type="submission" date="2020-10" db="UniProtKB">
        <authorList>
            <consortium name="WormBaseParasite"/>
        </authorList>
    </citation>
    <scope>IDENTIFICATION</scope>
</reference>
<feature type="binding site" evidence="7">
    <location>
        <position position="475"/>
    </location>
    <ligand>
        <name>AMP</name>
        <dbReference type="ChEBI" id="CHEBI:456215"/>
    </ligand>
</feature>
<dbReference type="PRINTS" id="PR00387">
    <property type="entry name" value="PDIESTERASE1"/>
</dbReference>
<dbReference type="Gene3D" id="1.10.1300.10">
    <property type="entry name" value="3'5'-cyclic nucleotide phosphodiesterase, catalytic domain"/>
    <property type="match status" value="1"/>
</dbReference>
<comment type="similarity">
    <text evidence="2 9">Belongs to the cyclic nucleotide phosphodiesterase family.</text>
</comment>
<evidence type="ECO:0000256" key="9">
    <source>
        <dbReference type="RuleBase" id="RU363067"/>
    </source>
</evidence>
<comment type="cofactor">
    <cofactor evidence="9">
        <name>a divalent metal cation</name>
        <dbReference type="ChEBI" id="CHEBI:60240"/>
    </cofactor>
    <text evidence="9">Binds 2 divalent metal cations per subunit. Site 1 may preferentially bind zinc ions, while site 2 has a preference for magnesium and/or manganese ions.</text>
</comment>
<dbReference type="SMART" id="SM00065">
    <property type="entry name" value="GAF"/>
    <property type="match status" value="1"/>
</dbReference>
<dbReference type="InterPro" id="IPR002073">
    <property type="entry name" value="PDEase_catalytic_dom"/>
</dbReference>
<proteinExistence type="inferred from homology"/>
<organism evidence="12 13">
    <name type="scientific">Panagrellus redivivus</name>
    <name type="common">Microworm</name>
    <dbReference type="NCBI Taxonomy" id="6233"/>
    <lineage>
        <taxon>Eukaryota</taxon>
        <taxon>Metazoa</taxon>
        <taxon>Ecdysozoa</taxon>
        <taxon>Nematoda</taxon>
        <taxon>Chromadorea</taxon>
        <taxon>Rhabditida</taxon>
        <taxon>Tylenchina</taxon>
        <taxon>Panagrolaimomorpha</taxon>
        <taxon>Panagrolaimoidea</taxon>
        <taxon>Panagrolaimidae</taxon>
        <taxon>Panagrellus</taxon>
    </lineage>
</organism>
<feature type="binding site" evidence="7">
    <location>
        <position position="585"/>
    </location>
    <ligand>
        <name>AMP</name>
        <dbReference type="ChEBI" id="CHEBI:456215"/>
    </ligand>
</feature>
<evidence type="ECO:0000256" key="5">
    <source>
        <dbReference type="ARBA" id="ARBA00022801"/>
    </source>
</evidence>
<keyword evidence="5 9" id="KW-0378">Hydrolase</keyword>
<dbReference type="AlphaFoldDB" id="A0A7E4W7Z7"/>
<dbReference type="SUPFAM" id="SSF55781">
    <property type="entry name" value="GAF domain-like"/>
    <property type="match status" value="1"/>
</dbReference>